<dbReference type="Pfam" id="PF08984">
    <property type="entry name" value="DUF1858"/>
    <property type="match status" value="1"/>
</dbReference>
<evidence type="ECO:0000256" key="1">
    <source>
        <dbReference type="SAM" id="MobiDB-lite"/>
    </source>
</evidence>
<dbReference type="SUPFAM" id="SSF140683">
    <property type="entry name" value="SP0561-like"/>
    <property type="match status" value="1"/>
</dbReference>
<evidence type="ECO:0000259" key="2">
    <source>
        <dbReference type="Pfam" id="PF08984"/>
    </source>
</evidence>
<dbReference type="InterPro" id="IPR023883">
    <property type="entry name" value="CHP03980_redox-disulphide"/>
</dbReference>
<evidence type="ECO:0000313" key="3">
    <source>
        <dbReference type="EMBL" id="NMA44502.1"/>
    </source>
</evidence>
<dbReference type="EMBL" id="JAAZKV010000012">
    <property type="protein sequence ID" value="NMA44502.1"/>
    <property type="molecule type" value="Genomic_DNA"/>
</dbReference>
<feature type="compositionally biased region" description="Basic residues" evidence="1">
    <location>
        <begin position="166"/>
        <end position="182"/>
    </location>
</feature>
<accession>A0A7K4BZ79</accession>
<dbReference type="SUPFAM" id="SSF89360">
    <property type="entry name" value="HesB-like domain"/>
    <property type="match status" value="1"/>
</dbReference>
<dbReference type="NCBIfam" id="TIGR03980">
    <property type="entry name" value="prismane_assoc"/>
    <property type="match status" value="1"/>
</dbReference>
<feature type="domain" description="DUF1858" evidence="2">
    <location>
        <begin position="3"/>
        <end position="53"/>
    </location>
</feature>
<protein>
    <submittedName>
        <fullName evidence="3">DUF1858 domain-containing protein</fullName>
    </submittedName>
</protein>
<sequence>MSISRKSILGEIINTNPEVVPLLAQAGLHCIGCHVSAYESLEDGCKSHGLSEKEINDLVDRANQVIDKYDNLEKISFTKKAIVELNERMKKSKTPFVRIVAKFGGEFDFEVAKEINVGEIEVKREISVLMEPRVERILRGVEIDYDKKLKDFSAKRVKTKKETKNKNKKVNAKVNKKLNKKN</sequence>
<feature type="region of interest" description="Disordered" evidence="1">
    <location>
        <begin position="157"/>
        <end position="182"/>
    </location>
</feature>
<proteinExistence type="predicted"/>
<dbReference type="Proteomes" id="UP000526302">
    <property type="component" value="Unassembled WGS sequence"/>
</dbReference>
<organism evidence="3 4">
    <name type="scientific">Candidatus Iainarchaeum sp</name>
    <dbReference type="NCBI Taxonomy" id="3101447"/>
    <lineage>
        <taxon>Archaea</taxon>
        <taxon>Candidatus Iainarchaeota</taxon>
        <taxon>Candidatus Iainarchaeia</taxon>
        <taxon>Candidatus Iainarchaeales</taxon>
        <taxon>Candidatus Iainarchaeaceae</taxon>
        <taxon>Candidatus Iainarchaeum</taxon>
    </lineage>
</organism>
<dbReference type="AlphaFoldDB" id="A0A7K4BZ79"/>
<dbReference type="InterPro" id="IPR038062">
    <property type="entry name" value="ScdA-like_N_sf"/>
</dbReference>
<evidence type="ECO:0000313" key="4">
    <source>
        <dbReference type="Proteomes" id="UP000526302"/>
    </source>
</evidence>
<reference evidence="3 4" key="1">
    <citation type="journal article" date="2020" name="Biotechnol. Biofuels">
        <title>New insights from the biogas microbiome by comprehensive genome-resolved metagenomics of nearly 1600 species originating from multiple anaerobic digesters.</title>
        <authorList>
            <person name="Campanaro S."/>
            <person name="Treu L."/>
            <person name="Rodriguez-R L.M."/>
            <person name="Kovalovszki A."/>
            <person name="Ziels R.M."/>
            <person name="Maus I."/>
            <person name="Zhu X."/>
            <person name="Kougias P.G."/>
            <person name="Basile A."/>
            <person name="Luo G."/>
            <person name="Schluter A."/>
            <person name="Konstantinidis K.T."/>
            <person name="Angelidaki I."/>
        </authorList>
    </citation>
    <scope>NUCLEOTIDE SEQUENCE [LARGE SCALE GENOMIC DNA]</scope>
    <source>
        <strain evidence="3">AS22ysBPME_79</strain>
    </source>
</reference>
<dbReference type="InterPro" id="IPR035903">
    <property type="entry name" value="HesB-like_dom_sf"/>
</dbReference>
<comment type="caution">
    <text evidence="3">The sequence shown here is derived from an EMBL/GenBank/DDBJ whole genome shotgun (WGS) entry which is preliminary data.</text>
</comment>
<dbReference type="Gene3D" id="1.10.3910.10">
    <property type="entry name" value="SP0561-like"/>
    <property type="match status" value="1"/>
</dbReference>
<gene>
    <name evidence="3" type="ORF">GX950_01670</name>
</gene>
<dbReference type="InterPro" id="IPR015077">
    <property type="entry name" value="DUF1858"/>
</dbReference>
<name>A0A7K4BZ79_9ARCH</name>